<evidence type="ECO:0000313" key="1">
    <source>
        <dbReference type="EMBL" id="GAB0057613.1"/>
    </source>
</evidence>
<sequence>MSREHRLTRTILALFLLTIAVPGWTAVDHGEHQANQKNEAGVSLNNGKPWPTDAPLRKGMEVIQREMRDALPRIHAGTYTAKNYTTLAKKMRAHLNHITRNCKLKPEADLQLHRILMEILHGSEVLEAKQGQSSGAAIIVRALDLYGRHFDHPGWKPLPH</sequence>
<dbReference type="RefSeq" id="WP_420905306.1">
    <property type="nucleotide sequence ID" value="NZ_BAAFGK010000004.1"/>
</dbReference>
<dbReference type="EMBL" id="BAAFGK010000004">
    <property type="protein sequence ID" value="GAB0057613.1"/>
    <property type="molecule type" value="Genomic_DNA"/>
</dbReference>
<name>A0ABQ0C9S0_9PROT</name>
<gene>
    <name evidence="1" type="ORF">SIID45300_01945</name>
</gene>
<comment type="caution">
    <text evidence="1">The sequence shown here is derived from an EMBL/GenBank/DDBJ whole genome shotgun (WGS) entry which is preliminary data.</text>
</comment>
<reference evidence="1 2" key="1">
    <citation type="submission" date="2024-09" db="EMBL/GenBank/DDBJ databases">
        <title>Draft genome sequence of Candidatus Magnetaquicoccaceae bacterium FCR-1.</title>
        <authorList>
            <person name="Shimoshige H."/>
            <person name="Shimamura S."/>
            <person name="Taoka A."/>
            <person name="Kobayashi H."/>
            <person name="Maekawa T."/>
        </authorList>
    </citation>
    <scope>NUCLEOTIDE SEQUENCE [LARGE SCALE GENOMIC DNA]</scope>
    <source>
        <strain evidence="1 2">FCR-1</strain>
    </source>
</reference>
<dbReference type="Proteomes" id="UP001628193">
    <property type="component" value="Unassembled WGS sequence"/>
</dbReference>
<keyword evidence="2" id="KW-1185">Reference proteome</keyword>
<evidence type="ECO:0000313" key="2">
    <source>
        <dbReference type="Proteomes" id="UP001628193"/>
    </source>
</evidence>
<accession>A0ABQ0C9S0</accession>
<organism evidence="1 2">
    <name type="scientific">Candidatus Magnetaquiglobus chichijimensis</name>
    <dbReference type="NCBI Taxonomy" id="3141448"/>
    <lineage>
        <taxon>Bacteria</taxon>
        <taxon>Pseudomonadati</taxon>
        <taxon>Pseudomonadota</taxon>
        <taxon>Magnetococcia</taxon>
        <taxon>Magnetococcales</taxon>
        <taxon>Candidatus Magnetaquicoccaceae</taxon>
        <taxon>Candidatus Magnetaquiglobus</taxon>
    </lineage>
</organism>
<proteinExistence type="predicted"/>
<protein>
    <recommendedName>
        <fullName evidence="3">Secreted protein</fullName>
    </recommendedName>
</protein>
<evidence type="ECO:0008006" key="3">
    <source>
        <dbReference type="Google" id="ProtNLM"/>
    </source>
</evidence>